<dbReference type="AlphaFoldDB" id="A0A0F7IHR2"/>
<reference evidence="4 5" key="1">
    <citation type="submission" date="2015-04" db="EMBL/GenBank/DDBJ databases">
        <title>The complete genome sequence of the hyperthermophilic, obligate iron-reducing archaeon Geoglobus ahangari strain 234T.</title>
        <authorList>
            <person name="Manzella M.P."/>
            <person name="Holmes D.E."/>
            <person name="Rocheleau J.M."/>
            <person name="Chung A."/>
            <person name="Reguera G."/>
            <person name="Kashefi K."/>
        </authorList>
    </citation>
    <scope>NUCLEOTIDE SEQUENCE [LARGE SCALE GENOMIC DNA]</scope>
    <source>
        <strain evidence="4 5">234</strain>
    </source>
</reference>
<keyword evidence="2" id="KW-1133">Transmembrane helix</keyword>
<organism evidence="4 5">
    <name type="scientific">Geoglobus ahangari</name>
    <dbReference type="NCBI Taxonomy" id="113653"/>
    <lineage>
        <taxon>Archaea</taxon>
        <taxon>Methanobacteriati</taxon>
        <taxon>Methanobacteriota</taxon>
        <taxon>Archaeoglobi</taxon>
        <taxon>Archaeoglobales</taxon>
        <taxon>Archaeoglobaceae</taxon>
        <taxon>Geoglobus</taxon>
    </lineage>
</organism>
<evidence type="ECO:0000259" key="3">
    <source>
        <dbReference type="Pfam" id="PF18204"/>
    </source>
</evidence>
<dbReference type="KEGG" id="gah:GAH_00124"/>
<dbReference type="HOGENOM" id="CLU_321509_0_0_2"/>
<dbReference type="InterPro" id="IPR026371">
    <property type="entry name" value="PGF_CTERM"/>
</dbReference>
<keyword evidence="5" id="KW-1185">Reference proteome</keyword>
<dbReference type="STRING" id="113653.GAH_00124"/>
<keyword evidence="2" id="KW-0812">Transmembrane</keyword>
<evidence type="ECO:0000256" key="2">
    <source>
        <dbReference type="SAM" id="Phobius"/>
    </source>
</evidence>
<accession>A0A0F7IHR2</accession>
<gene>
    <name evidence="4" type="ORF">GAH_00124</name>
</gene>
<dbReference type="GeneID" id="71811876"/>
<protein>
    <recommendedName>
        <fullName evidence="3">PGF-CTERM archaeal protein-sorting signal domain-containing protein</fullName>
    </recommendedName>
</protein>
<sequence>MSRVWKVGIAVLATLLVAMATVNATSISATDENVLYGDPIEINVVINTTGTYTLTVKNLGTGSTEVLEVFNTQGIFTRTYDTEEKGWYPGKYYFSLSNGTSEISSVTVNVTMGEPYVVVTLGSNTVANGDALTYNLETYYHYNITNIAAWVTGPFTNGSNGLYFNDSTSSWSVIYMNLSNNSYSSIANNYAIKFTDLVIDTSLFPNKTLDAAYTLNVRVNASDGSTKTVSLLFRVESLTLDVTPEANEVARGASIDVVIRTNVADTGSPADISGPNKVMYEFAGTYNSTGIKYVDVSEGEATITLSPELSWKTGTYTLTVTVNTTASINKTVEVDIEVVNPSLTITPDKTTAARGETVSITGTTNLPEGIELRLNTSGLTGNQTAYVDAEGKFSFEFDVPLSADLKTYTIKVIAVGYDVEDSFSLKVVRQGVKAEVSSASVLIGGSLEVNLTKTEGVTVYVYASKDGVFKNVIKIPSLTTKITNLNTLNTTDNSLTLEVEPDAQLGTYTVYFFAPASSSEIDPIKDPQDVLYITVRDISFTDVPTEVNLVRGGSVVVTIKADVPKENFGNLSVTFSGNGVFTDISKNSNRAYTDEDEDTGEVGVYKITLYGKVDSATLEMADDGDKMLATGTYTLKVSLMRGTTVVDTKTIVVNVVNPQIEVTVPDQVLKGDEITVTISSNRAEDYTGFYVFLETPNQVYVQNPITDANGTAVAIFQTYGLDYGTYKIYVRDTMTTGVNTTNLQKFYNLDPADSTAKQIGFADDILFGPFEVSVVKELAPTPTPTPEETPTPTPTPTATPTPTPTKTPTPTPTPVETKEETPTPAPTKTTEEKKEGPGFEAVFAVAGLLAVAYLLRRRQ</sequence>
<dbReference type="EMBL" id="CP011267">
    <property type="protein sequence ID" value="AKG92517.1"/>
    <property type="molecule type" value="Genomic_DNA"/>
</dbReference>
<dbReference type="RefSeq" id="WP_048094219.1">
    <property type="nucleotide sequence ID" value="NZ_CP011267.1"/>
</dbReference>
<proteinExistence type="predicted"/>
<dbReference type="InParanoid" id="A0A0F7IHR2"/>
<dbReference type="Pfam" id="PF18204">
    <property type="entry name" value="PGF-CTERM"/>
    <property type="match status" value="1"/>
</dbReference>
<feature type="transmembrane region" description="Helical" evidence="2">
    <location>
        <begin position="838"/>
        <end position="855"/>
    </location>
</feature>
<keyword evidence="2" id="KW-0472">Membrane</keyword>
<dbReference type="PATRIC" id="fig|113653.22.peg.123"/>
<evidence type="ECO:0000313" key="4">
    <source>
        <dbReference type="EMBL" id="AKG92517.1"/>
    </source>
</evidence>
<dbReference type="Proteomes" id="UP000034723">
    <property type="component" value="Chromosome"/>
</dbReference>
<feature type="compositionally biased region" description="Pro residues" evidence="1">
    <location>
        <begin position="781"/>
        <end position="813"/>
    </location>
</feature>
<dbReference type="GO" id="GO:0016020">
    <property type="term" value="C:membrane"/>
    <property type="evidence" value="ECO:0007669"/>
    <property type="project" value="UniProtKB-SubCell"/>
</dbReference>
<name>A0A0F7IHR2_9EURY</name>
<evidence type="ECO:0000313" key="5">
    <source>
        <dbReference type="Proteomes" id="UP000034723"/>
    </source>
</evidence>
<feature type="domain" description="PGF-CTERM archaeal protein-sorting signal" evidence="3">
    <location>
        <begin position="837"/>
        <end position="858"/>
    </location>
</feature>
<feature type="region of interest" description="Disordered" evidence="1">
    <location>
        <begin position="779"/>
        <end position="838"/>
    </location>
</feature>
<dbReference type="NCBIfam" id="TIGR04126">
    <property type="entry name" value="PGF_CTERM"/>
    <property type="match status" value="1"/>
</dbReference>
<evidence type="ECO:0000256" key="1">
    <source>
        <dbReference type="SAM" id="MobiDB-lite"/>
    </source>
</evidence>